<comment type="caution">
    <text evidence="8">The sequence shown here is derived from an EMBL/GenBank/DDBJ whole genome shotgun (WGS) entry which is preliminary data.</text>
</comment>
<dbReference type="InterPro" id="IPR037682">
    <property type="entry name" value="TonB_C"/>
</dbReference>
<organism evidence="8 9">
    <name type="scientific">Caulobacter ginsengisoli</name>
    <dbReference type="NCBI Taxonomy" id="400775"/>
    <lineage>
        <taxon>Bacteria</taxon>
        <taxon>Pseudomonadati</taxon>
        <taxon>Pseudomonadota</taxon>
        <taxon>Alphaproteobacteria</taxon>
        <taxon>Caulobacterales</taxon>
        <taxon>Caulobacteraceae</taxon>
        <taxon>Caulobacter</taxon>
    </lineage>
</organism>
<reference evidence="8 9" key="1">
    <citation type="submission" date="2023-07" db="EMBL/GenBank/DDBJ databases">
        <title>Genomic Encyclopedia of Type Strains, Phase IV (KMG-IV): sequencing the most valuable type-strain genomes for metagenomic binning, comparative biology and taxonomic classification.</title>
        <authorList>
            <person name="Goeker M."/>
        </authorList>
    </citation>
    <scope>NUCLEOTIDE SEQUENCE [LARGE SCALE GENOMIC DNA]</scope>
    <source>
        <strain evidence="8 9">DSM 18695</strain>
    </source>
</reference>
<evidence type="ECO:0000313" key="8">
    <source>
        <dbReference type="EMBL" id="MDQ0464580.1"/>
    </source>
</evidence>
<gene>
    <name evidence="8" type="ORF">QO010_002364</name>
</gene>
<evidence type="ECO:0000313" key="9">
    <source>
        <dbReference type="Proteomes" id="UP001228905"/>
    </source>
</evidence>
<keyword evidence="9" id="KW-1185">Reference proteome</keyword>
<evidence type="ECO:0000256" key="2">
    <source>
        <dbReference type="ARBA" id="ARBA00022692"/>
    </source>
</evidence>
<keyword evidence="3" id="KW-1133">Transmembrane helix</keyword>
<evidence type="ECO:0000256" key="1">
    <source>
        <dbReference type="ARBA" id="ARBA00004167"/>
    </source>
</evidence>
<evidence type="ECO:0000256" key="3">
    <source>
        <dbReference type="ARBA" id="ARBA00022989"/>
    </source>
</evidence>
<keyword evidence="4" id="KW-0472">Membrane</keyword>
<protein>
    <submittedName>
        <fullName evidence="8">TonB family protein</fullName>
    </submittedName>
</protein>
<dbReference type="InterPro" id="IPR006260">
    <property type="entry name" value="TonB/TolA_C"/>
</dbReference>
<dbReference type="Proteomes" id="UP001228905">
    <property type="component" value="Unassembled WGS sequence"/>
</dbReference>
<dbReference type="Pfam" id="PF03544">
    <property type="entry name" value="TonB_C"/>
    <property type="match status" value="1"/>
</dbReference>
<dbReference type="Gene3D" id="3.30.1150.10">
    <property type="match status" value="1"/>
</dbReference>
<feature type="chain" id="PRO_5047100138" evidence="6">
    <location>
        <begin position="18"/>
        <end position="292"/>
    </location>
</feature>
<comment type="subcellular location">
    <subcellularLocation>
        <location evidence="1">Membrane</location>
        <topology evidence="1">Single-pass membrane protein</topology>
    </subcellularLocation>
</comment>
<feature type="region of interest" description="Disordered" evidence="5">
    <location>
        <begin position="16"/>
        <end position="40"/>
    </location>
</feature>
<evidence type="ECO:0000256" key="6">
    <source>
        <dbReference type="SAM" id="SignalP"/>
    </source>
</evidence>
<proteinExistence type="predicted"/>
<keyword evidence="2" id="KW-0812">Transmembrane</keyword>
<name>A0ABU0IT31_9CAUL</name>
<sequence length="292" mass="30321">MVGLLAAVVAAASPAWSAGTTPPVRTAPPKNRKPVITNPDWAALPSPDDIARYYPEHAMRNSISGRAVIGCFVSAEGLLTNCKVISESPPGEDFGAAAVRMAPAFRMKPKTLDGTPVEGAEVRIPIVFQAPEQGAPIMMGQASGPPPPLPPMAGQFLYMGAGSADVSDSSAGPVFLYLRTPDSPPVDGVSRTWMVIVFPPTDGRAMYWMLDQTLDCAGRRISPQSVQVFMGPGERVGWSGPVNAGWQATDDPVMGKGLDLACGVAKPGAAALPDVAAVRKDAAARFAAAGSK</sequence>
<feature type="signal peptide" evidence="6">
    <location>
        <begin position="1"/>
        <end position="17"/>
    </location>
</feature>
<feature type="domain" description="TonB C-terminal" evidence="7">
    <location>
        <begin position="52"/>
        <end position="128"/>
    </location>
</feature>
<evidence type="ECO:0000256" key="5">
    <source>
        <dbReference type="SAM" id="MobiDB-lite"/>
    </source>
</evidence>
<accession>A0ABU0IT31</accession>
<evidence type="ECO:0000256" key="4">
    <source>
        <dbReference type="ARBA" id="ARBA00023136"/>
    </source>
</evidence>
<dbReference type="SUPFAM" id="SSF74653">
    <property type="entry name" value="TolA/TonB C-terminal domain"/>
    <property type="match status" value="1"/>
</dbReference>
<dbReference type="NCBIfam" id="TIGR01352">
    <property type="entry name" value="tonB_Cterm"/>
    <property type="match status" value="1"/>
</dbReference>
<dbReference type="RefSeq" id="WP_307349358.1">
    <property type="nucleotide sequence ID" value="NZ_JAUSVS010000004.1"/>
</dbReference>
<evidence type="ECO:0000259" key="7">
    <source>
        <dbReference type="Pfam" id="PF03544"/>
    </source>
</evidence>
<keyword evidence="6" id="KW-0732">Signal</keyword>
<dbReference type="EMBL" id="JAUSVS010000004">
    <property type="protein sequence ID" value="MDQ0464580.1"/>
    <property type="molecule type" value="Genomic_DNA"/>
</dbReference>